<comment type="subcellular location">
    <subcellularLocation>
        <location evidence="6">Cell inner membrane</location>
        <topology evidence="6">Multi-pass membrane protein</topology>
    </subcellularLocation>
    <subcellularLocation>
        <location evidence="1">Membrane</location>
        <topology evidence="1">Multi-pass membrane protein</topology>
    </subcellularLocation>
</comment>
<dbReference type="InterPro" id="IPR000537">
    <property type="entry name" value="UbiA_prenyltransferase"/>
</dbReference>
<dbReference type="CDD" id="cd13962">
    <property type="entry name" value="PT_UbiA_UBIAD1"/>
    <property type="match status" value="1"/>
</dbReference>
<comment type="caution">
    <text evidence="8">The sequence shown here is derived from an EMBL/GenBank/DDBJ whole genome shotgun (WGS) entry which is preliminary data.</text>
</comment>
<evidence type="ECO:0000256" key="6">
    <source>
        <dbReference type="HAMAP-Rule" id="MF_01938"/>
    </source>
</evidence>
<dbReference type="InterPro" id="IPR026046">
    <property type="entry name" value="UBIAD1"/>
</dbReference>
<dbReference type="GO" id="GO:0042372">
    <property type="term" value="P:phylloquinone biosynthetic process"/>
    <property type="evidence" value="ECO:0007669"/>
    <property type="project" value="UniProtKB-UniRule"/>
</dbReference>
<dbReference type="HAMAP" id="MF_01938">
    <property type="entry name" value="MenA_2"/>
    <property type="match status" value="1"/>
</dbReference>
<dbReference type="AlphaFoldDB" id="A0A951PB44"/>
<comment type="similarity">
    <text evidence="6">Belongs to the MenA family. Type 2 subfamily.</text>
</comment>
<evidence type="ECO:0000256" key="5">
    <source>
        <dbReference type="ARBA" id="ARBA00023136"/>
    </source>
</evidence>
<dbReference type="GO" id="GO:0005886">
    <property type="term" value="C:plasma membrane"/>
    <property type="evidence" value="ECO:0007669"/>
    <property type="project" value="UniProtKB-SubCell"/>
</dbReference>
<evidence type="ECO:0000256" key="1">
    <source>
        <dbReference type="ARBA" id="ARBA00004141"/>
    </source>
</evidence>
<evidence type="ECO:0000256" key="7">
    <source>
        <dbReference type="SAM" id="MobiDB-lite"/>
    </source>
</evidence>
<feature type="transmembrane region" description="Helical" evidence="6">
    <location>
        <begin position="189"/>
        <end position="210"/>
    </location>
</feature>
<proteinExistence type="inferred from homology"/>
<reference evidence="8" key="2">
    <citation type="journal article" date="2022" name="Microbiol. Resour. Announc.">
        <title>Metagenome Sequencing to Explore Phylogenomics of Terrestrial Cyanobacteria.</title>
        <authorList>
            <person name="Ward R.D."/>
            <person name="Stajich J.E."/>
            <person name="Johansen J.R."/>
            <person name="Huntemann M."/>
            <person name="Clum A."/>
            <person name="Foster B."/>
            <person name="Foster B."/>
            <person name="Roux S."/>
            <person name="Palaniappan K."/>
            <person name="Varghese N."/>
            <person name="Mukherjee S."/>
            <person name="Reddy T.B.K."/>
            <person name="Daum C."/>
            <person name="Copeland A."/>
            <person name="Chen I.A."/>
            <person name="Ivanova N.N."/>
            <person name="Kyrpides N.C."/>
            <person name="Shapiro N."/>
            <person name="Eloe-Fadrosh E.A."/>
            <person name="Pietrasiak N."/>
        </authorList>
    </citation>
    <scope>NUCLEOTIDE SEQUENCE</scope>
    <source>
        <strain evidence="8">GSE-TBD4-15B</strain>
    </source>
</reference>
<gene>
    <name evidence="6 8" type="primary">menA</name>
    <name evidence="8" type="ORF">KME07_12255</name>
</gene>
<dbReference type="Proteomes" id="UP000707356">
    <property type="component" value="Unassembled WGS sequence"/>
</dbReference>
<dbReference type="GO" id="GO:0009234">
    <property type="term" value="P:menaquinone biosynthetic process"/>
    <property type="evidence" value="ECO:0007669"/>
    <property type="project" value="TreeGrafter"/>
</dbReference>
<organism evidence="8 9">
    <name type="scientific">Pegethrix bostrychoides GSE-TBD4-15B</name>
    <dbReference type="NCBI Taxonomy" id="2839662"/>
    <lineage>
        <taxon>Bacteria</taxon>
        <taxon>Bacillati</taxon>
        <taxon>Cyanobacteriota</taxon>
        <taxon>Cyanophyceae</taxon>
        <taxon>Oculatellales</taxon>
        <taxon>Oculatellaceae</taxon>
        <taxon>Pegethrix</taxon>
    </lineage>
</organism>
<keyword evidence="2 6" id="KW-0808">Transferase</keyword>
<keyword evidence="3 6" id="KW-0812">Transmembrane</keyword>
<feature type="transmembrane region" description="Helical" evidence="6">
    <location>
        <begin position="61"/>
        <end position="79"/>
    </location>
</feature>
<reference evidence="8" key="1">
    <citation type="submission" date="2021-05" db="EMBL/GenBank/DDBJ databases">
        <authorList>
            <person name="Pietrasiak N."/>
            <person name="Ward R."/>
            <person name="Stajich J.E."/>
            <person name="Kurbessoian T."/>
        </authorList>
    </citation>
    <scope>NUCLEOTIDE SEQUENCE</scope>
    <source>
        <strain evidence="8">GSE-TBD4-15B</strain>
    </source>
</reference>
<evidence type="ECO:0000313" key="9">
    <source>
        <dbReference type="Proteomes" id="UP000707356"/>
    </source>
</evidence>
<dbReference type="NCBIfam" id="TIGR02235">
    <property type="entry name" value="menA_cyano-plnt"/>
    <property type="match status" value="1"/>
</dbReference>
<evidence type="ECO:0000313" key="8">
    <source>
        <dbReference type="EMBL" id="MBW4466193.1"/>
    </source>
</evidence>
<protein>
    <recommendedName>
        <fullName evidence="6">2-carboxy-1,4-naphthoquinone phytyltransferase</fullName>
        <ecNumber evidence="6">2.5.1.130</ecNumber>
    </recommendedName>
    <alternativeName>
        <fullName evidence="6">1,4-dihydroxy-2-naphthoate phytyltransferase</fullName>
        <shortName evidence="6">DHNA phytyltransferase</shortName>
    </alternativeName>
</protein>
<feature type="transmembrane region" description="Helical" evidence="6">
    <location>
        <begin position="30"/>
        <end position="55"/>
    </location>
</feature>
<dbReference type="GO" id="GO:0004659">
    <property type="term" value="F:prenyltransferase activity"/>
    <property type="evidence" value="ECO:0007669"/>
    <property type="project" value="UniProtKB-UniRule"/>
</dbReference>
<dbReference type="PANTHER" id="PTHR13929:SF0">
    <property type="entry name" value="UBIA PRENYLTRANSFERASE DOMAIN-CONTAINING PROTEIN 1"/>
    <property type="match status" value="1"/>
</dbReference>
<evidence type="ECO:0000256" key="3">
    <source>
        <dbReference type="ARBA" id="ARBA00022692"/>
    </source>
</evidence>
<dbReference type="EMBL" id="JAHHHV010000066">
    <property type="protein sequence ID" value="MBW4466193.1"/>
    <property type="molecule type" value="Genomic_DNA"/>
</dbReference>
<dbReference type="EC" id="2.5.1.130" evidence="6"/>
<accession>A0A951PB44</accession>
<feature type="transmembrane region" description="Helical" evidence="6">
    <location>
        <begin position="164"/>
        <end position="183"/>
    </location>
</feature>
<name>A0A951PB44_9CYAN</name>
<dbReference type="PANTHER" id="PTHR13929">
    <property type="entry name" value="1,4-DIHYDROXY-2-NAPHTHOATE OCTAPRENYLTRANSFERASE"/>
    <property type="match status" value="1"/>
</dbReference>
<feature type="transmembrane region" description="Helical" evidence="6">
    <location>
        <begin position="296"/>
        <end position="319"/>
    </location>
</feature>
<comment type="catalytic activity">
    <reaction evidence="6">
        <text>2-carboxy-1,4-naphthoquinone + phytyl diphosphate + H(+) = demethylphylloquinone + CO2 + diphosphate</text>
        <dbReference type="Rhea" id="RHEA:47740"/>
        <dbReference type="ChEBI" id="CHEBI:15378"/>
        <dbReference type="ChEBI" id="CHEBI:16526"/>
        <dbReference type="ChEBI" id="CHEBI:31087"/>
        <dbReference type="ChEBI" id="CHEBI:33019"/>
        <dbReference type="ChEBI" id="CHEBI:75434"/>
        <dbReference type="ChEBI" id="CHEBI:87842"/>
        <dbReference type="EC" id="2.5.1.130"/>
    </reaction>
</comment>
<dbReference type="InterPro" id="IPR011937">
    <property type="entry name" value="DHNA_phytyltransferase_MenA"/>
</dbReference>
<feature type="region of interest" description="Disordered" evidence="7">
    <location>
        <begin position="1"/>
        <end position="21"/>
    </location>
</feature>
<sequence>MTTKVTPAANAAAAQPAAQTADAGRRPQNLWLAALMPPMYSVAVFPIALGSAIAFAETQHLRWGIFLTFLLSAILILAWENLSNDVFDAETGIDANEPTSLVNLTGNKSLIFWLGNLCLGLGIAGILAIAWGQQDFTILGLILGCCGLGYIYHGPPFRLGYQGLGEILCFLSFGPLAVSAAYYSQTQAWSAEALAASLLLGVSTSLILFCSHFHQVADDLAAGKRSPVVRLGTKRAAQLLPWLCGGMFGLAGLLVVLQVFPVWLLLVFISLPAAINLCRHALTYHDQPERVRNCKFFAVALHFWSSVLLCLSFAIAGVVS</sequence>
<evidence type="ECO:0000256" key="2">
    <source>
        <dbReference type="ARBA" id="ARBA00022679"/>
    </source>
</evidence>
<keyword evidence="4 6" id="KW-1133">Transmembrane helix</keyword>
<feature type="transmembrane region" description="Helical" evidence="6">
    <location>
        <begin position="263"/>
        <end position="284"/>
    </location>
</feature>
<keyword evidence="6" id="KW-0997">Cell inner membrane</keyword>
<feature type="transmembrane region" description="Helical" evidence="6">
    <location>
        <begin position="110"/>
        <end position="130"/>
    </location>
</feature>
<evidence type="ECO:0000256" key="4">
    <source>
        <dbReference type="ARBA" id="ARBA00022989"/>
    </source>
</evidence>
<feature type="transmembrane region" description="Helical" evidence="6">
    <location>
        <begin position="136"/>
        <end position="152"/>
    </location>
</feature>
<comment type="pathway">
    <text evidence="6">Cofactor biosynthesis; phylloquinone biosynthesis.</text>
</comment>
<keyword evidence="6" id="KW-1003">Cell membrane</keyword>
<comment type="function">
    <text evidence="6">Involved in the synthesis of phylloquinone (vitamin K1). Catalyzes the transfer of a prenyl chain to 2-carboxy-1,4-naphthoquinone.</text>
</comment>
<dbReference type="Pfam" id="PF01040">
    <property type="entry name" value="UbiA"/>
    <property type="match status" value="1"/>
</dbReference>
<keyword evidence="5 6" id="KW-0472">Membrane</keyword>
<dbReference type="PIRSF" id="PIRSF005355">
    <property type="entry name" value="UBIAD1"/>
    <property type="match status" value="1"/>
</dbReference>